<name>A0ABM4DFC9_HYDVU</name>
<feature type="compositionally biased region" description="Basic and acidic residues" evidence="1">
    <location>
        <begin position="52"/>
        <end position="68"/>
    </location>
</feature>
<feature type="transmembrane region" description="Helical" evidence="2">
    <location>
        <begin position="15"/>
        <end position="39"/>
    </location>
</feature>
<dbReference type="RefSeq" id="XP_065673117.1">
    <property type="nucleotide sequence ID" value="XM_065817045.1"/>
</dbReference>
<keyword evidence="3" id="KW-1185">Reference proteome</keyword>
<gene>
    <name evidence="4" type="primary">LOC124819225</name>
</gene>
<evidence type="ECO:0000313" key="3">
    <source>
        <dbReference type="Proteomes" id="UP001652625"/>
    </source>
</evidence>
<evidence type="ECO:0000256" key="1">
    <source>
        <dbReference type="SAM" id="MobiDB-lite"/>
    </source>
</evidence>
<organism evidence="3 4">
    <name type="scientific">Hydra vulgaris</name>
    <name type="common">Hydra</name>
    <name type="synonym">Hydra attenuata</name>
    <dbReference type="NCBI Taxonomy" id="6087"/>
    <lineage>
        <taxon>Eukaryota</taxon>
        <taxon>Metazoa</taxon>
        <taxon>Cnidaria</taxon>
        <taxon>Hydrozoa</taxon>
        <taxon>Hydroidolina</taxon>
        <taxon>Anthoathecata</taxon>
        <taxon>Aplanulata</taxon>
        <taxon>Hydridae</taxon>
        <taxon>Hydra</taxon>
    </lineage>
</organism>
<feature type="region of interest" description="Disordered" evidence="1">
    <location>
        <begin position="52"/>
        <end position="84"/>
    </location>
</feature>
<protein>
    <submittedName>
        <fullName evidence="4">Uncharacterized protein LOC124819225 isoform X2</fullName>
    </submittedName>
</protein>
<dbReference type="GeneID" id="124819225"/>
<reference evidence="4" key="1">
    <citation type="submission" date="2025-08" db="UniProtKB">
        <authorList>
            <consortium name="RefSeq"/>
        </authorList>
    </citation>
    <scope>IDENTIFICATION</scope>
</reference>
<evidence type="ECO:0000313" key="4">
    <source>
        <dbReference type="RefSeq" id="XP_065673117.1"/>
    </source>
</evidence>
<keyword evidence="2" id="KW-0472">Membrane</keyword>
<sequence length="166" mass="18524">MDSNKAKAHLGNNGIIIIAGGISAGVSLVMVIIVVVLMYRRYKRDNIEKSEVPDKDFEKKEADIKGTDDTLQPSQKRSSSLRRNLSNRCTKTLDEAILNCSSLQGKSTFKLRKNSNSYDDNCCDNPRLKEEHCTVTDRTISLDAMGEISIIDKREISLIKKSSSLN</sequence>
<evidence type="ECO:0000256" key="2">
    <source>
        <dbReference type="SAM" id="Phobius"/>
    </source>
</evidence>
<keyword evidence="2" id="KW-1133">Transmembrane helix</keyword>
<accession>A0ABM4DFC9</accession>
<proteinExistence type="predicted"/>
<dbReference type="Proteomes" id="UP001652625">
    <property type="component" value="Chromosome 14"/>
</dbReference>
<keyword evidence="2" id="KW-0812">Transmembrane</keyword>